<dbReference type="GO" id="GO:0008855">
    <property type="term" value="F:exodeoxyribonuclease VII activity"/>
    <property type="evidence" value="ECO:0007669"/>
    <property type="project" value="UniProtKB-UniRule"/>
</dbReference>
<dbReference type="GO" id="GO:0006308">
    <property type="term" value="P:DNA catabolic process"/>
    <property type="evidence" value="ECO:0007669"/>
    <property type="project" value="UniProtKB-UniRule"/>
</dbReference>
<comment type="similarity">
    <text evidence="1 6">Belongs to the XseB family.</text>
</comment>
<dbReference type="OrthoDB" id="5523157at2"/>
<dbReference type="InterPro" id="IPR037004">
    <property type="entry name" value="Exonuc_VII_ssu_sf"/>
</dbReference>
<accession>A0A0D2JV05</accession>
<dbReference type="STRING" id="1429043.X474_14400"/>
<evidence type="ECO:0000313" key="7">
    <source>
        <dbReference type="EMBL" id="KIX13380.1"/>
    </source>
</evidence>
<dbReference type="GO" id="GO:0009318">
    <property type="term" value="C:exodeoxyribonuclease VII complex"/>
    <property type="evidence" value="ECO:0007669"/>
    <property type="project" value="UniProtKB-UniRule"/>
</dbReference>
<name>A0A0D2JV05_9BACT</name>
<evidence type="ECO:0000313" key="8">
    <source>
        <dbReference type="Proteomes" id="UP000032233"/>
    </source>
</evidence>
<dbReference type="RefSeq" id="WP_044349441.1">
    <property type="nucleotide sequence ID" value="NZ_AZAC01000016.1"/>
</dbReference>
<evidence type="ECO:0000256" key="1">
    <source>
        <dbReference type="ARBA" id="ARBA00009998"/>
    </source>
</evidence>
<dbReference type="PANTHER" id="PTHR34137">
    <property type="entry name" value="EXODEOXYRIBONUCLEASE 7 SMALL SUBUNIT"/>
    <property type="match status" value="1"/>
</dbReference>
<evidence type="ECO:0000256" key="4">
    <source>
        <dbReference type="ARBA" id="ARBA00022801"/>
    </source>
</evidence>
<dbReference type="Pfam" id="PF02609">
    <property type="entry name" value="Exonuc_VII_S"/>
    <property type="match status" value="1"/>
</dbReference>
<proteinExistence type="inferred from homology"/>
<dbReference type="Gene3D" id="1.10.287.1040">
    <property type="entry name" value="Exonuclease VII, small subunit"/>
    <property type="match status" value="1"/>
</dbReference>
<gene>
    <name evidence="6" type="primary">xseB</name>
    <name evidence="7" type="ORF">X474_14400</name>
</gene>
<comment type="catalytic activity">
    <reaction evidence="6">
        <text>Exonucleolytic cleavage in either 5'- to 3'- or 3'- to 5'-direction to yield nucleoside 5'-phosphates.</text>
        <dbReference type="EC" id="3.1.11.6"/>
    </reaction>
</comment>
<keyword evidence="8" id="KW-1185">Reference proteome</keyword>
<evidence type="ECO:0000256" key="5">
    <source>
        <dbReference type="ARBA" id="ARBA00022839"/>
    </source>
</evidence>
<evidence type="ECO:0000256" key="6">
    <source>
        <dbReference type="HAMAP-Rule" id="MF_00337"/>
    </source>
</evidence>
<organism evidence="7 8">
    <name type="scientific">Dethiosulfatarculus sandiegensis</name>
    <dbReference type="NCBI Taxonomy" id="1429043"/>
    <lineage>
        <taxon>Bacteria</taxon>
        <taxon>Pseudomonadati</taxon>
        <taxon>Thermodesulfobacteriota</taxon>
        <taxon>Desulfarculia</taxon>
        <taxon>Desulfarculales</taxon>
        <taxon>Desulfarculaceae</taxon>
        <taxon>Dethiosulfatarculus</taxon>
    </lineage>
</organism>
<dbReference type="EMBL" id="AZAC01000016">
    <property type="protein sequence ID" value="KIX13380.1"/>
    <property type="molecule type" value="Genomic_DNA"/>
</dbReference>
<dbReference type="GO" id="GO:0005829">
    <property type="term" value="C:cytosol"/>
    <property type="evidence" value="ECO:0007669"/>
    <property type="project" value="TreeGrafter"/>
</dbReference>
<protein>
    <recommendedName>
        <fullName evidence="6">Exodeoxyribonuclease 7 small subunit</fullName>
        <ecNumber evidence="6">3.1.11.6</ecNumber>
    </recommendedName>
    <alternativeName>
        <fullName evidence="6">Exodeoxyribonuclease VII small subunit</fullName>
        <shortName evidence="6">Exonuclease VII small subunit</shortName>
    </alternativeName>
</protein>
<keyword evidence="5 6" id="KW-0269">Exonuclease</keyword>
<dbReference type="PANTHER" id="PTHR34137:SF1">
    <property type="entry name" value="EXODEOXYRIBONUCLEASE 7 SMALL SUBUNIT"/>
    <property type="match status" value="1"/>
</dbReference>
<dbReference type="EC" id="3.1.11.6" evidence="6"/>
<comment type="subunit">
    <text evidence="6">Heterooligomer composed of large and small subunits.</text>
</comment>
<dbReference type="FunCoup" id="A0A0D2JV05">
    <property type="interactions" value="355"/>
</dbReference>
<comment type="function">
    <text evidence="6">Bidirectionally degrades single-stranded DNA into large acid-insoluble oligonucleotides, which are then degraded further into small acid-soluble oligonucleotides.</text>
</comment>
<dbReference type="NCBIfam" id="TIGR01280">
    <property type="entry name" value="xseB"/>
    <property type="match status" value="1"/>
</dbReference>
<dbReference type="NCBIfam" id="NF002140">
    <property type="entry name" value="PRK00977.1-4"/>
    <property type="match status" value="1"/>
</dbReference>
<keyword evidence="2 6" id="KW-0963">Cytoplasm</keyword>
<comment type="caution">
    <text evidence="7">The sequence shown here is derived from an EMBL/GenBank/DDBJ whole genome shotgun (WGS) entry which is preliminary data.</text>
</comment>
<sequence length="84" mass="9473">MPRTKKNPGFEKGLKRLEEIVGKLEADELTLEDSLKLFEEGVKLAGDCSDLLDAAEKKVTLLLKDREKGIQSRPFPTEEDDELN</sequence>
<dbReference type="SUPFAM" id="SSF116842">
    <property type="entry name" value="XseB-like"/>
    <property type="match status" value="1"/>
</dbReference>
<dbReference type="HAMAP" id="MF_00337">
    <property type="entry name" value="Exonuc_7_S"/>
    <property type="match status" value="1"/>
</dbReference>
<keyword evidence="3 6" id="KW-0540">Nuclease</keyword>
<dbReference type="InterPro" id="IPR003761">
    <property type="entry name" value="Exonuc_VII_S"/>
</dbReference>
<dbReference type="Proteomes" id="UP000032233">
    <property type="component" value="Unassembled WGS sequence"/>
</dbReference>
<dbReference type="InParanoid" id="A0A0D2JV05"/>
<comment type="subcellular location">
    <subcellularLocation>
        <location evidence="6">Cytoplasm</location>
    </subcellularLocation>
</comment>
<evidence type="ECO:0000256" key="3">
    <source>
        <dbReference type="ARBA" id="ARBA00022722"/>
    </source>
</evidence>
<evidence type="ECO:0000256" key="2">
    <source>
        <dbReference type="ARBA" id="ARBA00022490"/>
    </source>
</evidence>
<reference evidence="7 8" key="1">
    <citation type="submission" date="2013-11" db="EMBL/GenBank/DDBJ databases">
        <title>Metagenomic analysis of a methanogenic consortium involved in long chain n-alkane degradation.</title>
        <authorList>
            <person name="Davidova I.A."/>
            <person name="Callaghan A.V."/>
            <person name="Wawrik B."/>
            <person name="Pruitt S."/>
            <person name="Marks C."/>
            <person name="Duncan K.E."/>
            <person name="Suflita J.M."/>
        </authorList>
    </citation>
    <scope>NUCLEOTIDE SEQUENCE [LARGE SCALE GENOMIC DNA]</scope>
    <source>
        <strain evidence="7 8">SPR</strain>
    </source>
</reference>
<keyword evidence="4 6" id="KW-0378">Hydrolase</keyword>
<dbReference type="AlphaFoldDB" id="A0A0D2JV05"/>